<feature type="binding site" description="axial binding residue" evidence="6">
    <location>
        <position position="462"/>
    </location>
    <ligand>
        <name>heme</name>
        <dbReference type="ChEBI" id="CHEBI:30413"/>
    </ligand>
    <ligandPart>
        <name>Fe</name>
        <dbReference type="ChEBI" id="CHEBI:18248"/>
    </ligandPart>
</feature>
<keyword evidence="8" id="KW-1133">Transmembrane helix</keyword>
<dbReference type="PANTHER" id="PTHR24305:SF210">
    <property type="entry name" value="CYTOCHROME P450 MONOOXYGENASE ASQL-RELATED"/>
    <property type="match status" value="1"/>
</dbReference>
<dbReference type="GO" id="GO:0016705">
    <property type="term" value="F:oxidoreductase activity, acting on paired donors, with incorporation or reduction of molecular oxygen"/>
    <property type="evidence" value="ECO:0007669"/>
    <property type="project" value="InterPro"/>
</dbReference>
<dbReference type="PROSITE" id="PS00086">
    <property type="entry name" value="CYTOCHROME_P450"/>
    <property type="match status" value="1"/>
</dbReference>
<evidence type="ECO:0000256" key="3">
    <source>
        <dbReference type="ARBA" id="ARBA00022617"/>
    </source>
</evidence>
<evidence type="ECO:0000256" key="1">
    <source>
        <dbReference type="ARBA" id="ARBA00001971"/>
    </source>
</evidence>
<dbReference type="SUPFAM" id="SSF48264">
    <property type="entry name" value="Cytochrome P450"/>
    <property type="match status" value="1"/>
</dbReference>
<dbReference type="InterPro" id="IPR001128">
    <property type="entry name" value="Cyt_P450"/>
</dbReference>
<evidence type="ECO:0000256" key="8">
    <source>
        <dbReference type="SAM" id="Phobius"/>
    </source>
</evidence>
<feature type="transmembrane region" description="Helical" evidence="8">
    <location>
        <begin position="20"/>
        <end position="40"/>
    </location>
</feature>
<dbReference type="AlphaFoldDB" id="A0AAN6S0U2"/>
<comment type="similarity">
    <text evidence="2 7">Belongs to the cytochrome P450 family.</text>
</comment>
<dbReference type="Proteomes" id="UP001303473">
    <property type="component" value="Unassembled WGS sequence"/>
</dbReference>
<comment type="cofactor">
    <cofactor evidence="1 6">
        <name>heme</name>
        <dbReference type="ChEBI" id="CHEBI:30413"/>
    </cofactor>
</comment>
<dbReference type="PRINTS" id="PR00385">
    <property type="entry name" value="P450"/>
</dbReference>
<dbReference type="CDD" id="cd11058">
    <property type="entry name" value="CYP60B-like"/>
    <property type="match status" value="1"/>
</dbReference>
<dbReference type="EMBL" id="MU853888">
    <property type="protein sequence ID" value="KAK3936290.1"/>
    <property type="molecule type" value="Genomic_DNA"/>
</dbReference>
<dbReference type="InterPro" id="IPR002401">
    <property type="entry name" value="Cyt_P450_E_grp-I"/>
</dbReference>
<dbReference type="InterPro" id="IPR017972">
    <property type="entry name" value="Cyt_P450_CS"/>
</dbReference>
<keyword evidence="10" id="KW-1185">Reference proteome</keyword>
<keyword evidence="3 6" id="KW-0349">Heme</keyword>
<evidence type="ECO:0000256" key="4">
    <source>
        <dbReference type="ARBA" id="ARBA00022723"/>
    </source>
</evidence>
<reference evidence="10" key="1">
    <citation type="journal article" date="2023" name="Mol. Phylogenet. Evol.">
        <title>Genome-scale phylogeny and comparative genomics of the fungal order Sordariales.</title>
        <authorList>
            <person name="Hensen N."/>
            <person name="Bonometti L."/>
            <person name="Westerberg I."/>
            <person name="Brannstrom I.O."/>
            <person name="Guillou S."/>
            <person name="Cros-Aarteil S."/>
            <person name="Calhoun S."/>
            <person name="Haridas S."/>
            <person name="Kuo A."/>
            <person name="Mondo S."/>
            <person name="Pangilinan J."/>
            <person name="Riley R."/>
            <person name="LaButti K."/>
            <person name="Andreopoulos B."/>
            <person name="Lipzen A."/>
            <person name="Chen C."/>
            <person name="Yan M."/>
            <person name="Daum C."/>
            <person name="Ng V."/>
            <person name="Clum A."/>
            <person name="Steindorff A."/>
            <person name="Ohm R.A."/>
            <person name="Martin F."/>
            <person name="Silar P."/>
            <person name="Natvig D.O."/>
            <person name="Lalanne C."/>
            <person name="Gautier V."/>
            <person name="Ament-Velasquez S.L."/>
            <person name="Kruys A."/>
            <person name="Hutchinson M.I."/>
            <person name="Powell A.J."/>
            <person name="Barry K."/>
            <person name="Miller A.N."/>
            <person name="Grigoriev I.V."/>
            <person name="Debuchy R."/>
            <person name="Gladieux P."/>
            <person name="Hiltunen Thoren M."/>
            <person name="Johannesson H."/>
        </authorList>
    </citation>
    <scope>NUCLEOTIDE SEQUENCE [LARGE SCALE GENOMIC DNA]</scope>
    <source>
        <strain evidence="10">CBS 340.73</strain>
    </source>
</reference>
<protein>
    <submittedName>
        <fullName evidence="9">Cytochrome P450</fullName>
    </submittedName>
</protein>
<keyword evidence="5 6" id="KW-0408">Iron</keyword>
<name>A0AAN6S0U2_9PEZI</name>
<sequence length="519" mass="58668">MESPTSATSLCLRLLLQDGTTLSFSSSITTALVSIVVYLLGSAIYSLTLHPLAGFPGPVLTSVSRIPWWVSCITGDQVTWIQHLHATYGPVVRFSPNDLSFVDLQNGEVWKEIHGHEKSHGSQEYPKAKEWFLTPHNGVSSLVSADYEDHRRVRRLFSPAFSDRALKSQEALFQKHVSLLVSTISNKIATGGSVINMAHMYNLTTFDIMGDLTFGQPLGMLESAEYSPWVECVFQSVKIIPFVQLIQYYPLLNTLFNWLEPKWVTEMKNNHFDYSSERVDRRLEKGSEQPDIWNLVMAAQGSGQGLSLKEMHSSAEFLMLAGSETTATLLSGLTFFLITNPDKLQRLTHEIRNDFTSESDICMESLAGMKYLNACIQEALRLYPPAPNGVPRVVPAGGRTILERHIPAETRVSIHHYSTYHHPANFTNPDTFVPERWLGNDRLYESDKRKALQPFSTGARNCLGQNMALHEMRLTLAHVLFRFDVEICRETNPNWVKEQKVYALWEKKPMMCRVKEAAA</sequence>
<keyword evidence="7" id="KW-0503">Monooxygenase</keyword>
<keyword evidence="4 6" id="KW-0479">Metal-binding</keyword>
<evidence type="ECO:0000313" key="9">
    <source>
        <dbReference type="EMBL" id="KAK3936290.1"/>
    </source>
</evidence>
<evidence type="ECO:0000256" key="6">
    <source>
        <dbReference type="PIRSR" id="PIRSR602401-1"/>
    </source>
</evidence>
<proteinExistence type="inferred from homology"/>
<evidence type="ECO:0000256" key="7">
    <source>
        <dbReference type="RuleBase" id="RU000461"/>
    </source>
</evidence>
<dbReference type="PRINTS" id="PR00463">
    <property type="entry name" value="EP450I"/>
</dbReference>
<keyword evidence="8" id="KW-0812">Transmembrane</keyword>
<comment type="caution">
    <text evidence="9">The sequence shown here is derived from an EMBL/GenBank/DDBJ whole genome shotgun (WGS) entry which is preliminary data.</text>
</comment>
<dbReference type="Gene3D" id="1.10.630.10">
    <property type="entry name" value="Cytochrome P450"/>
    <property type="match status" value="1"/>
</dbReference>
<evidence type="ECO:0000313" key="10">
    <source>
        <dbReference type="Proteomes" id="UP001303473"/>
    </source>
</evidence>
<evidence type="ECO:0000256" key="5">
    <source>
        <dbReference type="ARBA" id="ARBA00023004"/>
    </source>
</evidence>
<organism evidence="9 10">
    <name type="scientific">Diplogelasinospora grovesii</name>
    <dbReference type="NCBI Taxonomy" id="303347"/>
    <lineage>
        <taxon>Eukaryota</taxon>
        <taxon>Fungi</taxon>
        <taxon>Dikarya</taxon>
        <taxon>Ascomycota</taxon>
        <taxon>Pezizomycotina</taxon>
        <taxon>Sordariomycetes</taxon>
        <taxon>Sordariomycetidae</taxon>
        <taxon>Sordariales</taxon>
        <taxon>Diplogelasinosporaceae</taxon>
        <taxon>Diplogelasinospora</taxon>
    </lineage>
</organism>
<evidence type="ECO:0000256" key="2">
    <source>
        <dbReference type="ARBA" id="ARBA00010617"/>
    </source>
</evidence>
<keyword evidence="7" id="KW-0560">Oxidoreductase</keyword>
<dbReference type="GO" id="GO:0005506">
    <property type="term" value="F:iron ion binding"/>
    <property type="evidence" value="ECO:0007669"/>
    <property type="project" value="InterPro"/>
</dbReference>
<accession>A0AAN6S0U2</accession>
<dbReference type="InterPro" id="IPR050121">
    <property type="entry name" value="Cytochrome_P450_monoxygenase"/>
</dbReference>
<keyword evidence="8" id="KW-0472">Membrane</keyword>
<dbReference type="PANTHER" id="PTHR24305">
    <property type="entry name" value="CYTOCHROME P450"/>
    <property type="match status" value="1"/>
</dbReference>
<dbReference type="GO" id="GO:0004497">
    <property type="term" value="F:monooxygenase activity"/>
    <property type="evidence" value="ECO:0007669"/>
    <property type="project" value="UniProtKB-KW"/>
</dbReference>
<dbReference type="InterPro" id="IPR036396">
    <property type="entry name" value="Cyt_P450_sf"/>
</dbReference>
<gene>
    <name evidence="9" type="ORF">QBC46DRAFT_357567</name>
</gene>
<dbReference type="GO" id="GO:0020037">
    <property type="term" value="F:heme binding"/>
    <property type="evidence" value="ECO:0007669"/>
    <property type="project" value="InterPro"/>
</dbReference>
<dbReference type="Pfam" id="PF00067">
    <property type="entry name" value="p450"/>
    <property type="match status" value="1"/>
</dbReference>